<dbReference type="GeneID" id="94347679"/>
<comment type="caution">
    <text evidence="1">The sequence shown here is derived from an EMBL/GenBank/DDBJ whole genome shotgun (WGS) entry which is preliminary data.</text>
</comment>
<keyword evidence="2" id="KW-1185">Reference proteome</keyword>
<dbReference type="Proteomes" id="UP000294530">
    <property type="component" value="Unassembled WGS sequence"/>
</dbReference>
<dbReference type="EMBL" id="SHOA02000013">
    <property type="protein sequence ID" value="TDH65485.1"/>
    <property type="molecule type" value="Genomic_DNA"/>
</dbReference>
<proteinExistence type="predicted"/>
<evidence type="ECO:0000313" key="2">
    <source>
        <dbReference type="Proteomes" id="UP000294530"/>
    </source>
</evidence>
<reference evidence="1 2" key="1">
    <citation type="journal article" date="2021" name="Genome Biol.">
        <title>AFLAP: assembly-free linkage analysis pipeline using k-mers from genome sequencing data.</title>
        <authorList>
            <person name="Fletcher K."/>
            <person name="Zhang L."/>
            <person name="Gil J."/>
            <person name="Han R."/>
            <person name="Cavanaugh K."/>
            <person name="Michelmore R."/>
        </authorList>
    </citation>
    <scope>NUCLEOTIDE SEQUENCE [LARGE SCALE GENOMIC DNA]</scope>
    <source>
        <strain evidence="1 2">SF5</strain>
    </source>
</reference>
<dbReference type="OrthoDB" id="93904at2759"/>
<dbReference type="AlphaFoldDB" id="A0A976FEX9"/>
<gene>
    <name evidence="1" type="ORF">CCR75_003917</name>
</gene>
<evidence type="ECO:0000313" key="1">
    <source>
        <dbReference type="EMBL" id="TDH65485.1"/>
    </source>
</evidence>
<name>A0A976FEX9_BRELC</name>
<organism evidence="1 2">
    <name type="scientific">Bremia lactucae</name>
    <name type="common">Lettuce downy mildew</name>
    <dbReference type="NCBI Taxonomy" id="4779"/>
    <lineage>
        <taxon>Eukaryota</taxon>
        <taxon>Sar</taxon>
        <taxon>Stramenopiles</taxon>
        <taxon>Oomycota</taxon>
        <taxon>Peronosporomycetes</taxon>
        <taxon>Peronosporales</taxon>
        <taxon>Peronosporaceae</taxon>
        <taxon>Bremia</taxon>
    </lineage>
</organism>
<dbReference type="RefSeq" id="XP_067814984.1">
    <property type="nucleotide sequence ID" value="XM_067962008.1"/>
</dbReference>
<protein>
    <submittedName>
        <fullName evidence="1">Uncharacterized protein</fullName>
    </submittedName>
</protein>
<accession>A0A976FEX9</accession>
<dbReference type="KEGG" id="blac:94347679"/>
<sequence>MDISTLPLGTQEVLSDLISDRGLSAWQVVLGVRIPADSDESVDIIYGNALAESLQEERINRKRKRNCEHKDSVIEKPTWSCFIVYPAVSSLTSPTINIKRIVQLQQRADANDPTVAPSTRQTFLCLTDGANIRILTLVE</sequence>